<reference evidence="2 3" key="1">
    <citation type="journal article" date="2016" name="Mol. Biol. Evol.">
        <title>Comparative Genomics of Early-Diverging Mushroom-Forming Fungi Provides Insights into the Origins of Lignocellulose Decay Capabilities.</title>
        <authorList>
            <person name="Nagy L.G."/>
            <person name="Riley R."/>
            <person name="Tritt A."/>
            <person name="Adam C."/>
            <person name="Daum C."/>
            <person name="Floudas D."/>
            <person name="Sun H."/>
            <person name="Yadav J.S."/>
            <person name="Pangilinan J."/>
            <person name="Larsson K.H."/>
            <person name="Matsuura K."/>
            <person name="Barry K."/>
            <person name="Labutti K."/>
            <person name="Kuo R."/>
            <person name="Ohm R.A."/>
            <person name="Bhattacharya S.S."/>
            <person name="Shirouzu T."/>
            <person name="Yoshinaga Y."/>
            <person name="Martin F.M."/>
            <person name="Grigoriev I.V."/>
            <person name="Hibbett D.S."/>
        </authorList>
    </citation>
    <scope>NUCLEOTIDE SEQUENCE [LARGE SCALE GENOMIC DNA]</scope>
    <source>
        <strain evidence="2 3">HHB12733</strain>
    </source>
</reference>
<keyword evidence="1" id="KW-1133">Transmembrane helix</keyword>
<dbReference type="OrthoDB" id="3364107at2759"/>
<evidence type="ECO:0000256" key="1">
    <source>
        <dbReference type="SAM" id="Phobius"/>
    </source>
</evidence>
<sequence>MDNDKGYIMIKVPVPNFKRVRFVSFVVLFFISVIILPITSSLTTQSQIDNAGSYGVGIATSSFTLLVTFLVLLVEGYCPPTWLSSTVFELTWMFLMIAFWGATGGIAANSIRYTCRGMCFRYWNRTQCSGFSYSICQQLQVITAFSWIAFIILSILFTWELVAAIRASKRGDGFIWTTAVHSYQSGVIRLDTSIPVFNASIESLAKGKAVDEERGEAPSPTAAI</sequence>
<evidence type="ECO:0000313" key="3">
    <source>
        <dbReference type="Proteomes" id="UP000076842"/>
    </source>
</evidence>
<feature type="transmembrane region" description="Helical" evidence="1">
    <location>
        <begin position="141"/>
        <end position="162"/>
    </location>
</feature>
<dbReference type="AlphaFoldDB" id="A0A165FSX9"/>
<keyword evidence="1" id="KW-0812">Transmembrane</keyword>
<dbReference type="InParanoid" id="A0A165FSX9"/>
<keyword evidence="3" id="KW-1185">Reference proteome</keyword>
<name>A0A165FSX9_9BASI</name>
<feature type="transmembrane region" description="Helical" evidence="1">
    <location>
        <begin position="51"/>
        <end position="74"/>
    </location>
</feature>
<dbReference type="STRING" id="1353952.A0A165FSX9"/>
<feature type="transmembrane region" description="Helical" evidence="1">
    <location>
        <begin position="20"/>
        <end position="39"/>
    </location>
</feature>
<accession>A0A165FSX9</accession>
<feature type="transmembrane region" description="Helical" evidence="1">
    <location>
        <begin position="86"/>
        <end position="108"/>
    </location>
</feature>
<proteinExistence type="predicted"/>
<gene>
    <name evidence="2" type="ORF">CALCODRAFT_496461</name>
</gene>
<protein>
    <recommendedName>
        <fullName evidence="4">MARVEL domain-containing protein</fullName>
    </recommendedName>
</protein>
<evidence type="ECO:0008006" key="4">
    <source>
        <dbReference type="Google" id="ProtNLM"/>
    </source>
</evidence>
<organism evidence="2 3">
    <name type="scientific">Calocera cornea HHB12733</name>
    <dbReference type="NCBI Taxonomy" id="1353952"/>
    <lineage>
        <taxon>Eukaryota</taxon>
        <taxon>Fungi</taxon>
        <taxon>Dikarya</taxon>
        <taxon>Basidiomycota</taxon>
        <taxon>Agaricomycotina</taxon>
        <taxon>Dacrymycetes</taxon>
        <taxon>Dacrymycetales</taxon>
        <taxon>Dacrymycetaceae</taxon>
        <taxon>Calocera</taxon>
    </lineage>
</organism>
<dbReference type="EMBL" id="KV423967">
    <property type="protein sequence ID" value="KZT57162.1"/>
    <property type="molecule type" value="Genomic_DNA"/>
</dbReference>
<evidence type="ECO:0000313" key="2">
    <source>
        <dbReference type="EMBL" id="KZT57162.1"/>
    </source>
</evidence>
<dbReference type="Proteomes" id="UP000076842">
    <property type="component" value="Unassembled WGS sequence"/>
</dbReference>
<keyword evidence="1" id="KW-0472">Membrane</keyword>